<sequence>MNRLPYYRDEARLQYTIEGIELMYERKKRCKKFADTLYYCDEEEKKEKEEEKKEKEEEKKPKSPSFFEKLKSCFFRPTQKKLEAKVLEEVDKETPDDDDDTRTPFYGQDEEFEFLLKALRERLQMRNGVNDLQLELDKEKHSHLITLSKLLAADPSCAASMRPTERRLRESIESDKALLTTLKSENTKLKRDLTQYKWDPSSKKFISQLQDQLESANRQIDMMVDHHELKLKQIELDHGADCEGYVLQVEKKKLEVKALKKKLAEQEKELEALREKLKEKEEQKLIDF</sequence>
<evidence type="ECO:0000256" key="1">
    <source>
        <dbReference type="SAM" id="Coils"/>
    </source>
</evidence>
<name>A0A6A5GY84_CAERE</name>
<evidence type="ECO:0000313" key="4">
    <source>
        <dbReference type="Proteomes" id="UP000483820"/>
    </source>
</evidence>
<comment type="caution">
    <text evidence="3">The sequence shown here is derived from an EMBL/GenBank/DDBJ whole genome shotgun (WGS) entry which is preliminary data.</text>
</comment>
<feature type="compositionally biased region" description="Basic and acidic residues" evidence="2">
    <location>
        <begin position="43"/>
        <end position="61"/>
    </location>
</feature>
<dbReference type="GeneID" id="9806453"/>
<reference evidence="3 4" key="1">
    <citation type="submission" date="2019-12" db="EMBL/GenBank/DDBJ databases">
        <title>Chromosome-level assembly of the Caenorhabditis remanei genome.</title>
        <authorList>
            <person name="Teterina A.A."/>
            <person name="Willis J.H."/>
            <person name="Phillips P.C."/>
        </authorList>
    </citation>
    <scope>NUCLEOTIDE SEQUENCE [LARGE SCALE GENOMIC DNA]</scope>
    <source>
        <strain evidence="3 4">PX506</strain>
        <tissue evidence="3">Whole organism</tissue>
    </source>
</reference>
<dbReference type="RefSeq" id="XP_003095039.2">
    <property type="nucleotide sequence ID" value="XM_003094991.2"/>
</dbReference>
<dbReference type="Proteomes" id="UP000483820">
    <property type="component" value="Chromosome IV"/>
</dbReference>
<protein>
    <submittedName>
        <fullName evidence="3">Uncharacterized protein</fullName>
    </submittedName>
</protein>
<dbReference type="EMBL" id="WUAV01000004">
    <property type="protein sequence ID" value="KAF1759546.1"/>
    <property type="molecule type" value="Genomic_DNA"/>
</dbReference>
<feature type="region of interest" description="Disordered" evidence="2">
    <location>
        <begin position="43"/>
        <end position="64"/>
    </location>
</feature>
<organism evidence="3 4">
    <name type="scientific">Caenorhabditis remanei</name>
    <name type="common">Caenorhabditis vulgaris</name>
    <dbReference type="NCBI Taxonomy" id="31234"/>
    <lineage>
        <taxon>Eukaryota</taxon>
        <taxon>Metazoa</taxon>
        <taxon>Ecdysozoa</taxon>
        <taxon>Nematoda</taxon>
        <taxon>Chromadorea</taxon>
        <taxon>Rhabditida</taxon>
        <taxon>Rhabditina</taxon>
        <taxon>Rhabditomorpha</taxon>
        <taxon>Rhabditoidea</taxon>
        <taxon>Rhabditidae</taxon>
        <taxon>Peloderinae</taxon>
        <taxon>Caenorhabditis</taxon>
    </lineage>
</organism>
<accession>A0A6A5GY84</accession>
<gene>
    <name evidence="3" type="ORF">GCK72_016013</name>
</gene>
<dbReference type="KEGG" id="crq:GCK72_016013"/>
<evidence type="ECO:0000256" key="2">
    <source>
        <dbReference type="SAM" id="MobiDB-lite"/>
    </source>
</evidence>
<dbReference type="CTD" id="9806453"/>
<feature type="coiled-coil region" evidence="1">
    <location>
        <begin position="206"/>
        <end position="287"/>
    </location>
</feature>
<keyword evidence="1" id="KW-0175">Coiled coil</keyword>
<evidence type="ECO:0000313" key="3">
    <source>
        <dbReference type="EMBL" id="KAF1759546.1"/>
    </source>
</evidence>
<proteinExistence type="predicted"/>
<dbReference type="AlphaFoldDB" id="A0A6A5GY84"/>